<dbReference type="GO" id="GO:0005886">
    <property type="term" value="C:plasma membrane"/>
    <property type="evidence" value="ECO:0007669"/>
    <property type="project" value="UniProtKB-SubCell"/>
</dbReference>
<dbReference type="eggNOG" id="COG3850">
    <property type="taxonomic scope" value="Bacteria"/>
</dbReference>
<dbReference type="SUPFAM" id="SSF55874">
    <property type="entry name" value="ATPase domain of HSP90 chaperone/DNA topoisomerase II/histidine kinase"/>
    <property type="match status" value="1"/>
</dbReference>
<dbReference type="InterPro" id="IPR036890">
    <property type="entry name" value="HATPase_C_sf"/>
</dbReference>
<dbReference type="InterPro" id="IPR036097">
    <property type="entry name" value="HisK_dim/P_sf"/>
</dbReference>
<dbReference type="InterPro" id="IPR003661">
    <property type="entry name" value="HisK_dim/P_dom"/>
</dbReference>
<evidence type="ECO:0000259" key="13">
    <source>
        <dbReference type="PROSITE" id="PS50885"/>
    </source>
</evidence>
<evidence type="ECO:0000313" key="15">
    <source>
        <dbReference type="Proteomes" id="UP000001693"/>
    </source>
</evidence>
<dbReference type="HOGENOM" id="CLU_000445_89_27_4"/>
<dbReference type="InterPro" id="IPR004358">
    <property type="entry name" value="Sig_transdc_His_kin-like_C"/>
</dbReference>
<comment type="subcellular location">
    <subcellularLocation>
        <location evidence="2">Cell membrane</location>
        <topology evidence="2">Multi-pass membrane protein</topology>
    </subcellularLocation>
</comment>
<feature type="transmembrane region" description="Helical" evidence="11">
    <location>
        <begin position="20"/>
        <end position="38"/>
    </location>
</feature>
<dbReference type="CDD" id="cd06225">
    <property type="entry name" value="HAMP"/>
    <property type="match status" value="1"/>
</dbReference>
<keyword evidence="11" id="KW-1133">Transmembrane helix</keyword>
<reference evidence="14 15" key="1">
    <citation type="submission" date="2008-03" db="EMBL/GenBank/DDBJ databases">
        <title>Complete sequence of Leptothrix cholodnii SP-6.</title>
        <authorList>
            <consortium name="US DOE Joint Genome Institute"/>
            <person name="Copeland A."/>
            <person name="Lucas S."/>
            <person name="Lapidus A."/>
            <person name="Glavina del Rio T."/>
            <person name="Dalin E."/>
            <person name="Tice H."/>
            <person name="Bruce D."/>
            <person name="Goodwin L."/>
            <person name="Pitluck S."/>
            <person name="Chertkov O."/>
            <person name="Brettin T."/>
            <person name="Detter J.C."/>
            <person name="Han C."/>
            <person name="Kuske C.R."/>
            <person name="Schmutz J."/>
            <person name="Larimer F."/>
            <person name="Land M."/>
            <person name="Hauser L."/>
            <person name="Kyrpides N."/>
            <person name="Lykidis A."/>
            <person name="Emerson D."/>
            <person name="Richardson P."/>
        </authorList>
    </citation>
    <scope>NUCLEOTIDE SEQUENCE [LARGE SCALE GENOMIC DNA]</scope>
    <source>
        <strain evidence="15">ATCC 51168 / LMG 8142 / SP-6</strain>
    </source>
</reference>
<evidence type="ECO:0000256" key="1">
    <source>
        <dbReference type="ARBA" id="ARBA00000085"/>
    </source>
</evidence>
<dbReference type="InterPro" id="IPR005467">
    <property type="entry name" value="His_kinase_dom"/>
</dbReference>
<dbReference type="eggNOG" id="COG2205">
    <property type="taxonomic scope" value="Bacteria"/>
</dbReference>
<accession>B1Y6F7</accession>
<name>B1Y6F7_LEPCP</name>
<dbReference type="CDD" id="cd00075">
    <property type="entry name" value="HATPase"/>
    <property type="match status" value="1"/>
</dbReference>
<dbReference type="PRINTS" id="PR00344">
    <property type="entry name" value="BCTRLSENSOR"/>
</dbReference>
<evidence type="ECO:0000256" key="8">
    <source>
        <dbReference type="ARBA" id="ARBA00022777"/>
    </source>
</evidence>
<dbReference type="PROSITE" id="PS50109">
    <property type="entry name" value="HIS_KIN"/>
    <property type="match status" value="1"/>
</dbReference>
<dbReference type="SMART" id="SM00304">
    <property type="entry name" value="HAMP"/>
    <property type="match status" value="1"/>
</dbReference>
<dbReference type="AlphaFoldDB" id="B1Y6F7"/>
<dbReference type="PROSITE" id="PS50885">
    <property type="entry name" value="HAMP"/>
    <property type="match status" value="1"/>
</dbReference>
<dbReference type="EC" id="2.7.13.3" evidence="3"/>
<keyword evidence="5" id="KW-0597">Phosphoprotein</keyword>
<keyword evidence="4" id="KW-1003">Cell membrane</keyword>
<evidence type="ECO:0000256" key="7">
    <source>
        <dbReference type="ARBA" id="ARBA00022741"/>
    </source>
</evidence>
<feature type="region of interest" description="Disordered" evidence="10">
    <location>
        <begin position="120"/>
        <end position="152"/>
    </location>
</feature>
<protein>
    <recommendedName>
        <fullName evidence="3">histidine kinase</fullName>
        <ecNumber evidence="3">2.7.13.3</ecNumber>
    </recommendedName>
</protein>
<dbReference type="InterPro" id="IPR003660">
    <property type="entry name" value="HAMP_dom"/>
</dbReference>
<keyword evidence="15" id="KW-1185">Reference proteome</keyword>
<dbReference type="InterPro" id="IPR050980">
    <property type="entry name" value="2C_sensor_his_kinase"/>
</dbReference>
<sequence length="475" mass="52291" precursor="true">MAERDPVSQPPRLQRLGVRLMLLFLLLALVMTLTFMTGMQRALGGGWRALVRPLVADYVDRLVADIGSPPDEARAQALVDRLPVAVRIEGPQVNWSSHPDGLPRQPLPLRPMHRPPWLRGEGDAVGRPMHPRMRSDDDAAEAPSGERGSFTLTRRSADGHRIVFALGEVPLRHQPRVIGWITLALLLLVTALAYAVMRHLLRPLAEIRAGAVRYGRGDFDEPIIVRRGDELGQLAGQINTMAGELRHMLDAKRALLLAISHELRSPLTRARLNAELVDEGSARDALLRDLGEMRELINDLLESERLAAGHRALQPEATDLAALVRQTVADVLDSRGVRAGESAPRVELQLDDQLGMSRVDPARWRLLVRNLIDNALRHGRLAPAPAEVIVRLQADGDQLLLSVRDHGPGVDAEHLAHLSEPFYRADAARARHTGGVGLGLHLCRLVAQAHGGTLTLRPAQPGLEVQVHWPRYLPA</sequence>
<keyword evidence="7" id="KW-0547">Nucleotide-binding</keyword>
<dbReference type="Proteomes" id="UP000001693">
    <property type="component" value="Chromosome"/>
</dbReference>
<evidence type="ECO:0000256" key="4">
    <source>
        <dbReference type="ARBA" id="ARBA00022475"/>
    </source>
</evidence>
<dbReference type="InterPro" id="IPR003594">
    <property type="entry name" value="HATPase_dom"/>
</dbReference>
<dbReference type="CDD" id="cd00082">
    <property type="entry name" value="HisKA"/>
    <property type="match status" value="1"/>
</dbReference>
<evidence type="ECO:0000256" key="5">
    <source>
        <dbReference type="ARBA" id="ARBA00022553"/>
    </source>
</evidence>
<dbReference type="Pfam" id="PF00512">
    <property type="entry name" value="HisKA"/>
    <property type="match status" value="1"/>
</dbReference>
<dbReference type="Gene3D" id="6.10.340.10">
    <property type="match status" value="1"/>
</dbReference>
<keyword evidence="11" id="KW-0472">Membrane</keyword>
<evidence type="ECO:0000256" key="10">
    <source>
        <dbReference type="SAM" id="MobiDB-lite"/>
    </source>
</evidence>
<dbReference type="Pfam" id="PF00672">
    <property type="entry name" value="HAMP"/>
    <property type="match status" value="1"/>
</dbReference>
<comment type="catalytic activity">
    <reaction evidence="1">
        <text>ATP + protein L-histidine = ADP + protein N-phospho-L-histidine.</text>
        <dbReference type="EC" id="2.7.13.3"/>
    </reaction>
</comment>
<evidence type="ECO:0000256" key="11">
    <source>
        <dbReference type="SAM" id="Phobius"/>
    </source>
</evidence>
<feature type="domain" description="HAMP" evidence="13">
    <location>
        <begin position="198"/>
        <end position="250"/>
    </location>
</feature>
<organism evidence="14 15">
    <name type="scientific">Leptothrix cholodnii (strain ATCC 51168 / LMG 8142 / SP-6)</name>
    <name type="common">Leptothrix discophora (strain SP-6)</name>
    <dbReference type="NCBI Taxonomy" id="395495"/>
    <lineage>
        <taxon>Bacteria</taxon>
        <taxon>Pseudomonadati</taxon>
        <taxon>Pseudomonadota</taxon>
        <taxon>Betaproteobacteria</taxon>
        <taxon>Burkholderiales</taxon>
        <taxon>Sphaerotilaceae</taxon>
        <taxon>Leptothrix</taxon>
    </lineage>
</organism>
<evidence type="ECO:0000256" key="9">
    <source>
        <dbReference type="ARBA" id="ARBA00022840"/>
    </source>
</evidence>
<dbReference type="STRING" id="395495.Lcho_2528"/>
<dbReference type="SMART" id="SM00388">
    <property type="entry name" value="HisKA"/>
    <property type="match status" value="1"/>
</dbReference>
<dbReference type="SMART" id="SM00387">
    <property type="entry name" value="HATPase_c"/>
    <property type="match status" value="1"/>
</dbReference>
<feature type="domain" description="Histidine kinase" evidence="12">
    <location>
        <begin position="258"/>
        <end position="473"/>
    </location>
</feature>
<evidence type="ECO:0000256" key="3">
    <source>
        <dbReference type="ARBA" id="ARBA00012438"/>
    </source>
</evidence>
<evidence type="ECO:0000259" key="12">
    <source>
        <dbReference type="PROSITE" id="PS50109"/>
    </source>
</evidence>
<dbReference type="SUPFAM" id="SSF47384">
    <property type="entry name" value="Homodimeric domain of signal transducing histidine kinase"/>
    <property type="match status" value="1"/>
</dbReference>
<dbReference type="EMBL" id="CP001013">
    <property type="protein sequence ID" value="ACB34793.1"/>
    <property type="molecule type" value="Genomic_DNA"/>
</dbReference>
<keyword evidence="6" id="KW-0808">Transferase</keyword>
<keyword evidence="8 14" id="KW-0418">Kinase</keyword>
<dbReference type="PANTHER" id="PTHR44936">
    <property type="entry name" value="SENSOR PROTEIN CREC"/>
    <property type="match status" value="1"/>
</dbReference>
<keyword evidence="11" id="KW-0812">Transmembrane</keyword>
<feature type="transmembrane region" description="Helical" evidence="11">
    <location>
        <begin position="177"/>
        <end position="197"/>
    </location>
</feature>
<keyword evidence="9" id="KW-0067">ATP-binding</keyword>
<gene>
    <name evidence="14" type="ordered locus">Lcho_2528</name>
</gene>
<dbReference type="RefSeq" id="WP_012347549.1">
    <property type="nucleotide sequence ID" value="NC_010524.1"/>
</dbReference>
<dbReference type="Gene3D" id="3.30.565.10">
    <property type="entry name" value="Histidine kinase-like ATPase, C-terminal domain"/>
    <property type="match status" value="1"/>
</dbReference>
<evidence type="ECO:0000313" key="14">
    <source>
        <dbReference type="EMBL" id="ACB34793.1"/>
    </source>
</evidence>
<dbReference type="Pfam" id="PF02518">
    <property type="entry name" value="HATPase_c"/>
    <property type="match status" value="1"/>
</dbReference>
<dbReference type="GO" id="GO:0000155">
    <property type="term" value="F:phosphorelay sensor kinase activity"/>
    <property type="evidence" value="ECO:0007669"/>
    <property type="project" value="InterPro"/>
</dbReference>
<evidence type="ECO:0000256" key="2">
    <source>
        <dbReference type="ARBA" id="ARBA00004651"/>
    </source>
</evidence>
<proteinExistence type="predicted"/>
<dbReference type="Gene3D" id="1.10.287.130">
    <property type="match status" value="1"/>
</dbReference>
<dbReference type="KEGG" id="lch:Lcho_2528"/>
<dbReference type="PANTHER" id="PTHR44936:SF10">
    <property type="entry name" value="SENSOR PROTEIN RSTB"/>
    <property type="match status" value="1"/>
</dbReference>
<dbReference type="SUPFAM" id="SSF158472">
    <property type="entry name" value="HAMP domain-like"/>
    <property type="match status" value="1"/>
</dbReference>
<dbReference type="GO" id="GO:0005524">
    <property type="term" value="F:ATP binding"/>
    <property type="evidence" value="ECO:0007669"/>
    <property type="project" value="UniProtKB-KW"/>
</dbReference>
<evidence type="ECO:0000256" key="6">
    <source>
        <dbReference type="ARBA" id="ARBA00022679"/>
    </source>
</evidence>